<evidence type="ECO:0000313" key="1">
    <source>
        <dbReference type="EMBL" id="AYB29448.1"/>
    </source>
</evidence>
<protein>
    <recommendedName>
        <fullName evidence="3">G domain-containing protein</fullName>
    </recommendedName>
</protein>
<dbReference type="RefSeq" id="WP_119752764.1">
    <property type="nucleotide sequence ID" value="NZ_CP032382.1"/>
</dbReference>
<evidence type="ECO:0000313" key="2">
    <source>
        <dbReference type="Proteomes" id="UP000266183"/>
    </source>
</evidence>
<evidence type="ECO:0008006" key="3">
    <source>
        <dbReference type="Google" id="ProtNLM"/>
    </source>
</evidence>
<organism evidence="1 2">
    <name type="scientific">Chryseolinea soli</name>
    <dbReference type="NCBI Taxonomy" id="2321403"/>
    <lineage>
        <taxon>Bacteria</taxon>
        <taxon>Pseudomonadati</taxon>
        <taxon>Bacteroidota</taxon>
        <taxon>Cytophagia</taxon>
        <taxon>Cytophagales</taxon>
        <taxon>Fulvivirgaceae</taxon>
        <taxon>Chryseolinea</taxon>
    </lineage>
</organism>
<gene>
    <name evidence="1" type="ORF">D4L85_02110</name>
</gene>
<dbReference type="Proteomes" id="UP000266183">
    <property type="component" value="Chromosome"/>
</dbReference>
<reference evidence="2" key="1">
    <citation type="submission" date="2018-09" db="EMBL/GenBank/DDBJ databases">
        <title>Chryseolinea sp. KIS68-18 isolated from soil.</title>
        <authorList>
            <person name="Weon H.-Y."/>
            <person name="Kwon S.-W."/>
            <person name="Lee S.A."/>
        </authorList>
    </citation>
    <scope>NUCLEOTIDE SEQUENCE [LARGE SCALE GENOMIC DNA]</scope>
    <source>
        <strain evidence="2">KIS68-18</strain>
    </source>
</reference>
<keyword evidence="2" id="KW-1185">Reference proteome</keyword>
<dbReference type="AlphaFoldDB" id="A0A385SKB8"/>
<accession>A0A385SKB8</accession>
<sequence length="174" mass="20428">MKKAILITGFNNWGKTRIINHANLFNGRNYKWGQTCRINGINSEFIVENHSNDDYVGKNWIKQLQARIKEVEKNQHNENWNLFTALCPSLENNNNFIHLLNDEMFADYEKHLFLIKYKWENHAELIIKNIQSKLHLIPNASSYVIDQDANIANPDDRTDAKTLAIYNILRTIFP</sequence>
<name>A0A385SKB8_9BACT</name>
<proteinExistence type="predicted"/>
<dbReference type="KEGG" id="chk:D4L85_02110"/>
<dbReference type="EMBL" id="CP032382">
    <property type="protein sequence ID" value="AYB29448.1"/>
    <property type="molecule type" value="Genomic_DNA"/>
</dbReference>
<dbReference type="OrthoDB" id="9153961at2"/>